<dbReference type="PANTHER" id="PTHR43285:SF2">
    <property type="entry name" value="ANTHRANILATE PHOSPHORIBOSYLTRANSFERASE"/>
    <property type="match status" value="1"/>
</dbReference>
<dbReference type="Gene3D" id="3.40.1030.10">
    <property type="entry name" value="Nucleoside phosphorylase/phosphoribosyltransferase catalytic domain"/>
    <property type="match status" value="1"/>
</dbReference>
<evidence type="ECO:0000256" key="7">
    <source>
        <dbReference type="ARBA" id="ARBA00023141"/>
    </source>
</evidence>
<evidence type="ECO:0000256" key="8">
    <source>
        <dbReference type="ARBA" id="ARBA00061500"/>
    </source>
</evidence>
<dbReference type="SUPFAM" id="SSF52418">
    <property type="entry name" value="Nucleoside phosphorylase/phosphoribosyltransferase catalytic domain"/>
    <property type="match status" value="1"/>
</dbReference>
<keyword evidence="6" id="KW-0822">Tryptophan biosynthesis</keyword>
<organism evidence="12 13">
    <name type="scientific">Conidiobolus coronatus (strain ATCC 28846 / CBS 209.66 / NRRL 28638)</name>
    <name type="common">Delacroixia coronata</name>
    <dbReference type="NCBI Taxonomy" id="796925"/>
    <lineage>
        <taxon>Eukaryota</taxon>
        <taxon>Fungi</taxon>
        <taxon>Fungi incertae sedis</taxon>
        <taxon>Zoopagomycota</taxon>
        <taxon>Entomophthoromycotina</taxon>
        <taxon>Entomophthoromycetes</taxon>
        <taxon>Entomophthorales</taxon>
        <taxon>Ancylistaceae</taxon>
        <taxon>Conidiobolus</taxon>
    </lineage>
</organism>
<evidence type="ECO:0000313" key="12">
    <source>
        <dbReference type="EMBL" id="KXN67166.1"/>
    </source>
</evidence>
<accession>A0A137NWK5</accession>
<keyword evidence="5 12" id="KW-0808">Transferase</keyword>
<dbReference type="InterPro" id="IPR017459">
    <property type="entry name" value="Glycosyl_Trfase_fam3_N_dom"/>
</dbReference>
<dbReference type="Proteomes" id="UP000070444">
    <property type="component" value="Unassembled WGS sequence"/>
</dbReference>
<evidence type="ECO:0000256" key="4">
    <source>
        <dbReference type="ARBA" id="ARBA00022676"/>
    </source>
</evidence>
<gene>
    <name evidence="12" type="ORF">CONCODRAFT_80264</name>
</gene>
<dbReference type="EC" id="2.4.2.18" evidence="2"/>
<evidence type="ECO:0000259" key="11">
    <source>
        <dbReference type="Pfam" id="PF02885"/>
    </source>
</evidence>
<keyword evidence="3" id="KW-0028">Amino-acid biosynthesis</keyword>
<feature type="domain" description="Glycosyl transferase family 3" evidence="10">
    <location>
        <begin position="83"/>
        <end position="334"/>
    </location>
</feature>
<dbReference type="InterPro" id="IPR005940">
    <property type="entry name" value="Anthranilate_Pribosyl_Tfrase"/>
</dbReference>
<evidence type="ECO:0000256" key="3">
    <source>
        <dbReference type="ARBA" id="ARBA00022605"/>
    </source>
</evidence>
<dbReference type="EMBL" id="KQ964655">
    <property type="protein sequence ID" value="KXN67166.1"/>
    <property type="molecule type" value="Genomic_DNA"/>
</dbReference>
<dbReference type="STRING" id="796925.A0A137NWK5"/>
<sequence length="347" mass="37133">MSDYNKLKQHILKLKTDPSSFSPKDVEEAFFLILQGEVNDVQIATFLTLLSVHKLDRDPEVLFTCATVLKKLAIQVDWSQINAPLLDIVGTGGDGKNTFNVSTASSIVVAAAGGKVGKGGGRSSTSKSGSADFLESLGANITSLQPDQIPKILQEDDFCFIFAPQYHPLLRKVAHIRKNIPFPTVFNLLGPLVNMCSPKKMIMGVFSADLGELMAKTLDKLGVEEALVVHGDIGLDEISPIGTTTAWALSKGTINKQTISPADFGLPEHDLSLVAGGSSDENAEIFTKIANNDYKGPILDFILINAAALLKVGGLASSFEEGVQLAREAIESGKVKSTLDKYVKSSN</sequence>
<dbReference type="GO" id="GO:0005829">
    <property type="term" value="C:cytosol"/>
    <property type="evidence" value="ECO:0007669"/>
    <property type="project" value="TreeGrafter"/>
</dbReference>
<evidence type="ECO:0000256" key="2">
    <source>
        <dbReference type="ARBA" id="ARBA00011948"/>
    </source>
</evidence>
<dbReference type="FunFam" id="3.40.1030.10:FF:000002">
    <property type="entry name" value="Anthranilate phosphoribosyltransferase"/>
    <property type="match status" value="1"/>
</dbReference>
<dbReference type="SUPFAM" id="SSF47648">
    <property type="entry name" value="Nucleoside phosphorylase/phosphoribosyltransferase N-terminal domain"/>
    <property type="match status" value="1"/>
</dbReference>
<keyword evidence="13" id="KW-1185">Reference proteome</keyword>
<dbReference type="HAMAP" id="MF_00211">
    <property type="entry name" value="TrpD"/>
    <property type="match status" value="1"/>
</dbReference>
<name>A0A137NWK5_CONC2</name>
<dbReference type="PANTHER" id="PTHR43285">
    <property type="entry name" value="ANTHRANILATE PHOSPHORIBOSYLTRANSFERASE"/>
    <property type="match status" value="1"/>
</dbReference>
<reference evidence="12 13" key="1">
    <citation type="journal article" date="2015" name="Genome Biol. Evol.">
        <title>Phylogenomic analyses indicate that early fungi evolved digesting cell walls of algal ancestors of land plants.</title>
        <authorList>
            <person name="Chang Y."/>
            <person name="Wang S."/>
            <person name="Sekimoto S."/>
            <person name="Aerts A.L."/>
            <person name="Choi C."/>
            <person name="Clum A."/>
            <person name="LaButti K.M."/>
            <person name="Lindquist E.A."/>
            <person name="Yee Ngan C."/>
            <person name="Ohm R.A."/>
            <person name="Salamov A.A."/>
            <person name="Grigoriev I.V."/>
            <person name="Spatafora J.W."/>
            <person name="Berbee M.L."/>
        </authorList>
    </citation>
    <scope>NUCLEOTIDE SEQUENCE [LARGE SCALE GENOMIC DNA]</scope>
    <source>
        <strain evidence="12 13">NRRL 28638</strain>
    </source>
</reference>
<comment type="pathway">
    <text evidence="1">Amino-acid biosynthesis; L-tryptophan biosynthesis; L-tryptophan from chorismate: step 2/5.</text>
</comment>
<dbReference type="Pfam" id="PF00591">
    <property type="entry name" value="Glycos_transf_3"/>
    <property type="match status" value="1"/>
</dbReference>
<dbReference type="InterPro" id="IPR000312">
    <property type="entry name" value="Glycosyl_Trfase_fam3"/>
</dbReference>
<dbReference type="Gene3D" id="1.20.970.10">
    <property type="entry name" value="Transferase, Pyrimidine Nucleoside Phosphorylase, Chain C"/>
    <property type="match status" value="1"/>
</dbReference>
<feature type="domain" description="Glycosyl transferase family 3 N-terminal" evidence="11">
    <location>
        <begin position="10"/>
        <end position="69"/>
    </location>
</feature>
<evidence type="ECO:0000256" key="6">
    <source>
        <dbReference type="ARBA" id="ARBA00022822"/>
    </source>
</evidence>
<dbReference type="OMA" id="GPMTNPA"/>
<dbReference type="AlphaFoldDB" id="A0A137NWK5"/>
<evidence type="ECO:0000256" key="5">
    <source>
        <dbReference type="ARBA" id="ARBA00022679"/>
    </source>
</evidence>
<keyword evidence="7" id="KW-0057">Aromatic amino acid biosynthesis</keyword>
<keyword evidence="4" id="KW-0328">Glycosyltransferase</keyword>
<proteinExistence type="inferred from homology"/>
<dbReference type="OrthoDB" id="427800at2759"/>
<dbReference type="InterPro" id="IPR035902">
    <property type="entry name" value="Nuc_phospho_transferase"/>
</dbReference>
<comment type="similarity">
    <text evidence="8">Belongs to the anthranilate phosphoribosyltransferase family.</text>
</comment>
<evidence type="ECO:0000256" key="1">
    <source>
        <dbReference type="ARBA" id="ARBA00004907"/>
    </source>
</evidence>
<dbReference type="NCBIfam" id="TIGR01245">
    <property type="entry name" value="trpD"/>
    <property type="match status" value="1"/>
</dbReference>
<evidence type="ECO:0000313" key="13">
    <source>
        <dbReference type="Proteomes" id="UP000070444"/>
    </source>
</evidence>
<protein>
    <recommendedName>
        <fullName evidence="9">Anthranilate phosphoribosyltransferase</fullName>
        <ecNumber evidence="2">2.4.2.18</ecNumber>
    </recommendedName>
</protein>
<dbReference type="Pfam" id="PF02885">
    <property type="entry name" value="Glycos_trans_3N"/>
    <property type="match status" value="1"/>
</dbReference>
<dbReference type="GO" id="GO:0000162">
    <property type="term" value="P:L-tryptophan biosynthetic process"/>
    <property type="evidence" value="ECO:0007669"/>
    <property type="project" value="UniProtKB-KW"/>
</dbReference>
<evidence type="ECO:0000256" key="9">
    <source>
        <dbReference type="ARBA" id="ARBA00071401"/>
    </source>
</evidence>
<dbReference type="GO" id="GO:0004048">
    <property type="term" value="F:anthranilate phosphoribosyltransferase activity"/>
    <property type="evidence" value="ECO:0007669"/>
    <property type="project" value="UniProtKB-EC"/>
</dbReference>
<evidence type="ECO:0000259" key="10">
    <source>
        <dbReference type="Pfam" id="PF00591"/>
    </source>
</evidence>
<dbReference type="InterPro" id="IPR036320">
    <property type="entry name" value="Glycosyl_Trfase_fam3_N_dom_sf"/>
</dbReference>